<dbReference type="InterPro" id="IPR046200">
    <property type="entry name" value="DUF6233"/>
</dbReference>
<accession>A0ABV1VJ64</accession>
<comment type="caution">
    <text evidence="1">The sequence shown here is derived from an EMBL/GenBank/DDBJ whole genome shotgun (WGS) entry which is preliminary data.</text>
</comment>
<dbReference type="RefSeq" id="WP_350721423.1">
    <property type="nucleotide sequence ID" value="NZ_JBEPCO010000026.1"/>
</dbReference>
<proteinExistence type="predicted"/>
<evidence type="ECO:0000313" key="2">
    <source>
        <dbReference type="Proteomes" id="UP001490330"/>
    </source>
</evidence>
<sequence length="180" mass="20153">MFDDLPPDLERLRTLRVWHAMWVQRIDTKIDALLKRQAEEEHGRRNRPRPPEWIVELGIGARKPPLQVHAGDCYMAGKRRRPVDRDEARRLIASGLKACTHCQPDVQLHIIDLKEAFPRGVRAAGGPRPCDEPVLASRRSRMRAAASGSRAHLGIVRSGQSAGAGPISWPTCSVSSRLPR</sequence>
<organism evidence="1 2">
    <name type="scientific">Streptomyces flaveolus</name>
    <dbReference type="NCBI Taxonomy" id="67297"/>
    <lineage>
        <taxon>Bacteria</taxon>
        <taxon>Bacillati</taxon>
        <taxon>Actinomycetota</taxon>
        <taxon>Actinomycetes</taxon>
        <taxon>Kitasatosporales</taxon>
        <taxon>Streptomycetaceae</taxon>
        <taxon>Streptomyces</taxon>
    </lineage>
</organism>
<reference evidence="1 2" key="1">
    <citation type="submission" date="2024-06" db="EMBL/GenBank/DDBJ databases">
        <title>The Natural Products Discovery Center: Release of the First 8490 Sequenced Strains for Exploring Actinobacteria Biosynthetic Diversity.</title>
        <authorList>
            <person name="Kalkreuter E."/>
            <person name="Kautsar S.A."/>
            <person name="Yang D."/>
            <person name="Bader C.D."/>
            <person name="Teijaro C.N."/>
            <person name="Fluegel L."/>
            <person name="Davis C.M."/>
            <person name="Simpson J.R."/>
            <person name="Lauterbach L."/>
            <person name="Steele A.D."/>
            <person name="Gui C."/>
            <person name="Meng S."/>
            <person name="Li G."/>
            <person name="Viehrig K."/>
            <person name="Ye F."/>
            <person name="Su P."/>
            <person name="Kiefer A.F."/>
            <person name="Nichols A."/>
            <person name="Cepeda A.J."/>
            <person name="Yan W."/>
            <person name="Fan B."/>
            <person name="Jiang Y."/>
            <person name="Adhikari A."/>
            <person name="Zheng C.-J."/>
            <person name="Schuster L."/>
            <person name="Cowan T.M."/>
            <person name="Smanski M.J."/>
            <person name="Chevrette M.G."/>
            <person name="De Carvalho L.P.S."/>
            <person name="Shen B."/>
        </authorList>
    </citation>
    <scope>NUCLEOTIDE SEQUENCE [LARGE SCALE GENOMIC DNA]</scope>
    <source>
        <strain evidence="1 2">NPDC000632</strain>
    </source>
</reference>
<protein>
    <submittedName>
        <fullName evidence="1">DUF6233 domain-containing protein</fullName>
    </submittedName>
</protein>
<keyword evidence="2" id="KW-1185">Reference proteome</keyword>
<evidence type="ECO:0000313" key="1">
    <source>
        <dbReference type="EMBL" id="MER6906542.1"/>
    </source>
</evidence>
<gene>
    <name evidence="1" type="ORF">ABT322_22920</name>
</gene>
<dbReference type="Proteomes" id="UP001490330">
    <property type="component" value="Unassembled WGS sequence"/>
</dbReference>
<dbReference type="Pfam" id="PF19746">
    <property type="entry name" value="DUF6233"/>
    <property type="match status" value="1"/>
</dbReference>
<name>A0ABV1VJ64_9ACTN</name>
<dbReference type="EMBL" id="JBEPCV010000023">
    <property type="protein sequence ID" value="MER6906542.1"/>
    <property type="molecule type" value="Genomic_DNA"/>
</dbReference>